<protein>
    <submittedName>
        <fullName evidence="4">NUDIX hydrolase domain protein</fullName>
    </submittedName>
</protein>
<dbReference type="Pfam" id="PF00293">
    <property type="entry name" value="NUDIX"/>
    <property type="match status" value="1"/>
</dbReference>
<evidence type="ECO:0000259" key="3">
    <source>
        <dbReference type="PROSITE" id="PS51462"/>
    </source>
</evidence>
<feature type="region of interest" description="Disordered" evidence="2">
    <location>
        <begin position="212"/>
        <end position="231"/>
    </location>
</feature>
<dbReference type="Gene3D" id="3.90.79.10">
    <property type="entry name" value="Nucleoside Triphosphate Pyrophosphohydrolase"/>
    <property type="match status" value="1"/>
</dbReference>
<dbReference type="GO" id="GO:0016787">
    <property type="term" value="F:hydrolase activity"/>
    <property type="evidence" value="ECO:0007669"/>
    <property type="project" value="UniProtKB-KW"/>
</dbReference>
<dbReference type="PANTHER" id="PTHR11839:SF1">
    <property type="entry name" value="ADP-SUGAR PYROPHOSPHATASE"/>
    <property type="match status" value="1"/>
</dbReference>
<dbReference type="PANTHER" id="PTHR11839">
    <property type="entry name" value="UDP/ADP-SUGAR PYROPHOSPHATASE"/>
    <property type="match status" value="1"/>
</dbReference>
<evidence type="ECO:0000256" key="1">
    <source>
        <dbReference type="ARBA" id="ARBA00022801"/>
    </source>
</evidence>
<organism evidence="4 5">
    <name type="scientific">Paratrimastix pyriformis</name>
    <dbReference type="NCBI Taxonomy" id="342808"/>
    <lineage>
        <taxon>Eukaryota</taxon>
        <taxon>Metamonada</taxon>
        <taxon>Preaxostyla</taxon>
        <taxon>Paratrimastigidae</taxon>
        <taxon>Paratrimastix</taxon>
    </lineage>
</organism>
<dbReference type="EMBL" id="JAPMOS010000008">
    <property type="protein sequence ID" value="KAJ4461300.1"/>
    <property type="molecule type" value="Genomic_DNA"/>
</dbReference>
<comment type="caution">
    <text evidence="4">The sequence shown here is derived from an EMBL/GenBank/DDBJ whole genome shotgun (WGS) entry which is preliminary data.</text>
</comment>
<evidence type="ECO:0000256" key="2">
    <source>
        <dbReference type="SAM" id="MobiDB-lite"/>
    </source>
</evidence>
<gene>
    <name evidence="4" type="ORF">PAPYR_2341</name>
</gene>
<keyword evidence="1 4" id="KW-0378">Hydrolase</keyword>
<dbReference type="Proteomes" id="UP001141327">
    <property type="component" value="Unassembled WGS sequence"/>
</dbReference>
<evidence type="ECO:0000313" key="4">
    <source>
        <dbReference type="EMBL" id="KAJ4461300.1"/>
    </source>
</evidence>
<reference evidence="4" key="1">
    <citation type="journal article" date="2022" name="bioRxiv">
        <title>Genomics of Preaxostyla Flagellates Illuminates Evolutionary Transitions and the Path Towards Mitochondrial Loss.</title>
        <authorList>
            <person name="Novak L.V.F."/>
            <person name="Treitli S.C."/>
            <person name="Pyrih J."/>
            <person name="Halakuc P."/>
            <person name="Pipaliya S.V."/>
            <person name="Vacek V."/>
            <person name="Brzon O."/>
            <person name="Soukal P."/>
            <person name="Eme L."/>
            <person name="Dacks J.B."/>
            <person name="Karnkowska A."/>
            <person name="Elias M."/>
            <person name="Hampl V."/>
        </authorList>
    </citation>
    <scope>NUCLEOTIDE SEQUENCE</scope>
    <source>
        <strain evidence="4">RCP-MX</strain>
    </source>
</reference>
<keyword evidence="5" id="KW-1185">Reference proteome</keyword>
<name>A0ABQ8UUS3_9EUKA</name>
<proteinExistence type="predicted"/>
<dbReference type="InterPro" id="IPR000086">
    <property type="entry name" value="NUDIX_hydrolase_dom"/>
</dbReference>
<sequence length="231" mass="25360">MSVRGTEEKYRGKFLKFKEVQWSNGRGFSGVWECVERTTTKAALDAVECIAFFHSPGHLHPELILVEQFRPAIARSCIEFPAGLVDGFESAETCGLRELEEETGYSGEIMSVNSAPARALRNLTQLSFAHASDLVSGKEIFVAIRVDGSLARNQNPRPHLEPSEDIITHRVPLDQLPARLQEWHAQGRVIDGKVHAVAMGLLLGAALEAPTTTAPAETPAPCQQQQQQPPQ</sequence>
<dbReference type="SUPFAM" id="SSF55811">
    <property type="entry name" value="Nudix"/>
    <property type="match status" value="1"/>
</dbReference>
<evidence type="ECO:0000313" key="5">
    <source>
        <dbReference type="Proteomes" id="UP001141327"/>
    </source>
</evidence>
<accession>A0ABQ8UUS3</accession>
<feature type="domain" description="Nudix hydrolase" evidence="3">
    <location>
        <begin position="43"/>
        <end position="195"/>
    </location>
</feature>
<dbReference type="CDD" id="cd18888">
    <property type="entry name" value="NUDIX_ADPRase_Nudt5"/>
    <property type="match status" value="1"/>
</dbReference>
<dbReference type="InterPro" id="IPR015797">
    <property type="entry name" value="NUDIX_hydrolase-like_dom_sf"/>
</dbReference>
<dbReference type="PROSITE" id="PS51462">
    <property type="entry name" value="NUDIX"/>
    <property type="match status" value="1"/>
</dbReference>